<protein>
    <recommendedName>
        <fullName evidence="1">LTD domain-containing protein</fullName>
    </recommendedName>
</protein>
<dbReference type="Pfam" id="PF00932">
    <property type="entry name" value="LTD"/>
    <property type="match status" value="1"/>
</dbReference>
<name>J3CEF0_9FLAO</name>
<dbReference type="AlphaFoldDB" id="J3CEF0"/>
<sequence>MKLKFIISLIFLLYFKSVYSQLVITEVYYNTPYNEKMSFQNDSGIVSAKKHHWGEFVEIYNISDRDITLKDWYLKDGQGIFWLPADKTIKKGEFMVVAYSSFPSEMTPFTELFSTTAGKDNQIILQDRIILRNKSERISLGRSFNGINLIEKSKYEWNDKDAFNFIANIWQDPAQFYNVNSIQFNPNSTDYEAIPNPLAATYVPPTQSYEDLVRDDFQQNYSYLDWTDNVNDLLNRVCLINIEKVAQSPTGTYDQGSVCFTYDEAGNILAGAGCTSDTGPGSVSQGYSSDELEAIKNSIVISPNPTKASDSYNVTMSWSGPALNKINNIQVSSSVGVIIYGFAPGNGINTTTFNLQNQLQGAFIANFVLNTGQIISKNILKW</sequence>
<dbReference type="EMBL" id="AKJY01000063">
    <property type="protein sequence ID" value="EJL69989.1"/>
    <property type="molecule type" value="Genomic_DNA"/>
</dbReference>
<dbReference type="PROSITE" id="PS51841">
    <property type="entry name" value="LTD"/>
    <property type="match status" value="1"/>
</dbReference>
<reference evidence="2 3" key="1">
    <citation type="journal article" date="2012" name="J. Bacteriol.">
        <title>Twenty-one genome sequences from Pseudomonas species and 19 genome sequences from diverse bacteria isolated from the rhizosphere and endosphere of Populus deltoides.</title>
        <authorList>
            <person name="Brown S.D."/>
            <person name="Utturkar S.M."/>
            <person name="Klingeman D.M."/>
            <person name="Johnson C.M."/>
            <person name="Martin S.L."/>
            <person name="Land M.L."/>
            <person name="Lu T.Y."/>
            <person name="Schadt C.W."/>
            <person name="Doktycz M.J."/>
            <person name="Pelletier D.A."/>
        </authorList>
    </citation>
    <scope>NUCLEOTIDE SEQUENCE [LARGE SCALE GENOMIC DNA]</scope>
    <source>
        <strain evidence="2 3">CF314</strain>
    </source>
</reference>
<feature type="domain" description="LTD" evidence="1">
    <location>
        <begin position="17"/>
        <end position="159"/>
    </location>
</feature>
<evidence type="ECO:0000313" key="2">
    <source>
        <dbReference type="EMBL" id="EJL69989.1"/>
    </source>
</evidence>
<dbReference type="InterPro" id="IPR036415">
    <property type="entry name" value="Lamin_tail_dom_sf"/>
</dbReference>
<keyword evidence="3" id="KW-1185">Reference proteome</keyword>
<dbReference type="Proteomes" id="UP000007509">
    <property type="component" value="Unassembled WGS sequence"/>
</dbReference>
<evidence type="ECO:0000259" key="1">
    <source>
        <dbReference type="PROSITE" id="PS51841"/>
    </source>
</evidence>
<dbReference type="InterPro" id="IPR001322">
    <property type="entry name" value="Lamin_tail_dom"/>
</dbReference>
<dbReference type="PATRIC" id="fig|1144316.3.peg.3018"/>
<proteinExistence type="predicted"/>
<gene>
    <name evidence="2" type="ORF">PMI13_02998</name>
</gene>
<organism evidence="2 3">
    <name type="scientific">Chryseobacterium populi</name>
    <dbReference type="NCBI Taxonomy" id="1144316"/>
    <lineage>
        <taxon>Bacteria</taxon>
        <taxon>Pseudomonadati</taxon>
        <taxon>Bacteroidota</taxon>
        <taxon>Flavobacteriia</taxon>
        <taxon>Flavobacteriales</taxon>
        <taxon>Weeksellaceae</taxon>
        <taxon>Chryseobacterium group</taxon>
        <taxon>Chryseobacterium</taxon>
    </lineage>
</organism>
<dbReference type="RefSeq" id="WP_007845016.1">
    <property type="nucleotide sequence ID" value="NZ_AKJY01000063.1"/>
</dbReference>
<dbReference type="SUPFAM" id="SSF74853">
    <property type="entry name" value="Lamin A/C globular tail domain"/>
    <property type="match status" value="1"/>
</dbReference>
<evidence type="ECO:0000313" key="3">
    <source>
        <dbReference type="Proteomes" id="UP000007509"/>
    </source>
</evidence>
<accession>J3CEF0</accession>
<dbReference type="OrthoDB" id="2972467at2"/>
<comment type="caution">
    <text evidence="2">The sequence shown here is derived from an EMBL/GenBank/DDBJ whole genome shotgun (WGS) entry which is preliminary data.</text>
</comment>
<dbReference type="Gene3D" id="2.60.40.1260">
    <property type="entry name" value="Lamin Tail domain"/>
    <property type="match status" value="1"/>
</dbReference>